<keyword evidence="4" id="KW-0804">Transcription</keyword>
<feature type="compositionally biased region" description="Basic and acidic residues" evidence="6">
    <location>
        <begin position="334"/>
        <end position="343"/>
    </location>
</feature>
<dbReference type="PANTHER" id="PTHR21654">
    <property type="entry name" value="FI21293P1"/>
    <property type="match status" value="1"/>
</dbReference>
<proteinExistence type="predicted"/>
<dbReference type="Gene3D" id="1.10.10.60">
    <property type="entry name" value="Homeodomain-like"/>
    <property type="match status" value="1"/>
</dbReference>
<dbReference type="InterPro" id="IPR044822">
    <property type="entry name" value="Myb_DNA-bind_4"/>
</dbReference>
<evidence type="ECO:0000313" key="9">
    <source>
        <dbReference type="Proteomes" id="UP000188268"/>
    </source>
</evidence>
<reference evidence="8 9" key="1">
    <citation type="submission" date="2013-09" db="EMBL/GenBank/DDBJ databases">
        <title>Corchorus capsularis genome sequencing.</title>
        <authorList>
            <person name="Alam M."/>
            <person name="Haque M.S."/>
            <person name="Islam M.S."/>
            <person name="Emdad E.M."/>
            <person name="Islam M.M."/>
            <person name="Ahmed B."/>
            <person name="Halim A."/>
            <person name="Hossen Q.M.M."/>
            <person name="Hossain M.Z."/>
            <person name="Ahmed R."/>
            <person name="Khan M.M."/>
            <person name="Islam R."/>
            <person name="Rashid M.M."/>
            <person name="Khan S.A."/>
            <person name="Rahman M.S."/>
            <person name="Alam M."/>
        </authorList>
    </citation>
    <scope>NUCLEOTIDE SEQUENCE [LARGE SCALE GENOMIC DNA]</scope>
    <source>
        <strain evidence="9">cv. CVL-1</strain>
        <tissue evidence="8">Whole seedling</tissue>
    </source>
</reference>
<evidence type="ECO:0000259" key="7">
    <source>
        <dbReference type="Pfam" id="PF13837"/>
    </source>
</evidence>
<keyword evidence="2" id="KW-0805">Transcription regulation</keyword>
<dbReference type="EMBL" id="AWWV01010836">
    <property type="protein sequence ID" value="OMO76959.1"/>
    <property type="molecule type" value="Genomic_DNA"/>
</dbReference>
<dbReference type="GO" id="GO:0006355">
    <property type="term" value="P:regulation of DNA-templated transcription"/>
    <property type="evidence" value="ECO:0007669"/>
    <property type="project" value="UniProtKB-ARBA"/>
</dbReference>
<comment type="subcellular location">
    <subcellularLocation>
        <location evidence="1">Nucleus</location>
    </subcellularLocation>
</comment>
<evidence type="ECO:0000256" key="1">
    <source>
        <dbReference type="ARBA" id="ARBA00004123"/>
    </source>
</evidence>
<evidence type="ECO:0000256" key="2">
    <source>
        <dbReference type="ARBA" id="ARBA00023015"/>
    </source>
</evidence>
<comment type="caution">
    <text evidence="8">The sequence shown here is derived from an EMBL/GenBank/DDBJ whole genome shotgun (WGS) entry which is preliminary data.</text>
</comment>
<gene>
    <name evidence="8" type="ORF">CCACVL1_15252</name>
</gene>
<dbReference type="GO" id="GO:0003677">
    <property type="term" value="F:DNA binding"/>
    <property type="evidence" value="ECO:0007669"/>
    <property type="project" value="UniProtKB-KW"/>
</dbReference>
<feature type="region of interest" description="Disordered" evidence="6">
    <location>
        <begin position="89"/>
        <end position="146"/>
    </location>
</feature>
<evidence type="ECO:0000256" key="5">
    <source>
        <dbReference type="ARBA" id="ARBA00023242"/>
    </source>
</evidence>
<evidence type="ECO:0000256" key="3">
    <source>
        <dbReference type="ARBA" id="ARBA00023125"/>
    </source>
</evidence>
<feature type="region of interest" description="Disordered" evidence="6">
    <location>
        <begin position="330"/>
        <end position="350"/>
    </location>
</feature>
<dbReference type="AlphaFoldDB" id="A0A1R3I336"/>
<organism evidence="8 9">
    <name type="scientific">Corchorus capsularis</name>
    <name type="common">Jute</name>
    <dbReference type="NCBI Taxonomy" id="210143"/>
    <lineage>
        <taxon>Eukaryota</taxon>
        <taxon>Viridiplantae</taxon>
        <taxon>Streptophyta</taxon>
        <taxon>Embryophyta</taxon>
        <taxon>Tracheophyta</taxon>
        <taxon>Spermatophyta</taxon>
        <taxon>Magnoliopsida</taxon>
        <taxon>eudicotyledons</taxon>
        <taxon>Gunneridae</taxon>
        <taxon>Pentapetalae</taxon>
        <taxon>rosids</taxon>
        <taxon>malvids</taxon>
        <taxon>Malvales</taxon>
        <taxon>Malvaceae</taxon>
        <taxon>Grewioideae</taxon>
        <taxon>Apeibeae</taxon>
        <taxon>Corchorus</taxon>
    </lineage>
</organism>
<feature type="region of interest" description="Disordered" evidence="6">
    <location>
        <begin position="34"/>
        <end position="70"/>
    </location>
</feature>
<dbReference type="STRING" id="210143.A0A1R3I336"/>
<feature type="domain" description="Myb/SANT-like DNA-binding" evidence="7">
    <location>
        <begin position="252"/>
        <end position="319"/>
    </location>
</feature>
<dbReference type="GO" id="GO:0005634">
    <property type="term" value="C:nucleus"/>
    <property type="evidence" value="ECO:0007669"/>
    <property type="project" value="UniProtKB-SubCell"/>
</dbReference>
<keyword evidence="3" id="KW-0238">DNA-binding</keyword>
<dbReference type="Gramene" id="OMO76959">
    <property type="protein sequence ID" value="OMO76959"/>
    <property type="gene ID" value="CCACVL1_15252"/>
</dbReference>
<dbReference type="OMA" id="FRFMGSK"/>
<protein>
    <recommendedName>
        <fullName evidence="7">Myb/SANT-like DNA-binding domain-containing protein</fullName>
    </recommendedName>
</protein>
<name>A0A1R3I336_COCAP</name>
<accession>A0A1R3I336</accession>
<keyword evidence="9" id="KW-1185">Reference proteome</keyword>
<evidence type="ECO:0000256" key="6">
    <source>
        <dbReference type="SAM" id="MobiDB-lite"/>
    </source>
</evidence>
<sequence length="350" mass="39816">MELFTGGREAFTFPQHVAPFPELTAMIESAEDSMMGGEHHPNLPAQKLRPIRYNGRSPASSQAEDPSEFTGVGEVVGEEVCPVNADYLEPPIKAEGGDDVVDTAGGNGPEKLEPSSSSSSSSDSDDDNDPSATLDEPLNRKRKRKTRKKMELFLEKLVMKVMEKQEQMHKQLMEMIEKRERERRIREEAWKRQEIERIKRDQEARAQETSRSIALISFIQNVLGHEIEIPIQATIPCMEENGGKDVISEDHIQKELIGSKCSVWDEISIGMYNMGYHRNAKKCKEKWENINKYFRKSMGSGRKHLENSKRCAYFHELNMLYKHGLVSPANHVNRTSDENEDGVKGSQHQT</sequence>
<dbReference type="Pfam" id="PF13837">
    <property type="entry name" value="Myb_DNA-bind_4"/>
    <property type="match status" value="1"/>
</dbReference>
<evidence type="ECO:0000313" key="8">
    <source>
        <dbReference type="EMBL" id="OMO76959.1"/>
    </source>
</evidence>
<dbReference type="OrthoDB" id="691673at2759"/>
<dbReference type="PANTHER" id="PTHR21654:SF7">
    <property type="entry name" value="HOMEODOMAIN-LIKE SUPERFAMILY PROTEIN"/>
    <property type="match status" value="1"/>
</dbReference>
<dbReference type="Proteomes" id="UP000188268">
    <property type="component" value="Unassembled WGS sequence"/>
</dbReference>
<keyword evidence="5" id="KW-0539">Nucleus</keyword>
<evidence type="ECO:0000256" key="4">
    <source>
        <dbReference type="ARBA" id="ARBA00023163"/>
    </source>
</evidence>